<protein>
    <submittedName>
        <fullName evidence="2">Uncharacterized protein</fullName>
    </submittedName>
</protein>
<comment type="caution">
    <text evidence="2">The sequence shown here is derived from an EMBL/GenBank/DDBJ whole genome shotgun (WGS) entry which is preliminary data.</text>
</comment>
<evidence type="ECO:0000313" key="2">
    <source>
        <dbReference type="EMBL" id="KOS20236.1"/>
    </source>
</evidence>
<dbReference type="OrthoDB" id="4876535at2759"/>
<feature type="chain" id="PRO_5005818732" evidence="1">
    <location>
        <begin position="22"/>
        <end position="205"/>
    </location>
</feature>
<dbReference type="AlphaFoldDB" id="A0A0M8MVI5"/>
<dbReference type="Proteomes" id="UP000053831">
    <property type="component" value="Unassembled WGS sequence"/>
</dbReference>
<organism evidence="2 3">
    <name type="scientific">Escovopsis weberi</name>
    <dbReference type="NCBI Taxonomy" id="150374"/>
    <lineage>
        <taxon>Eukaryota</taxon>
        <taxon>Fungi</taxon>
        <taxon>Dikarya</taxon>
        <taxon>Ascomycota</taxon>
        <taxon>Pezizomycotina</taxon>
        <taxon>Sordariomycetes</taxon>
        <taxon>Hypocreomycetidae</taxon>
        <taxon>Hypocreales</taxon>
        <taxon>Hypocreaceae</taxon>
        <taxon>Escovopsis</taxon>
    </lineage>
</organism>
<accession>A0A0M8MVI5</accession>
<keyword evidence="3" id="KW-1185">Reference proteome</keyword>
<keyword evidence="1" id="KW-0732">Signal</keyword>
<evidence type="ECO:0000313" key="3">
    <source>
        <dbReference type="Proteomes" id="UP000053831"/>
    </source>
</evidence>
<proteinExistence type="predicted"/>
<sequence length="205" mass="22031">MAFKTFAAAIALASSLTSVSAAFCQNPVTTSDGFNFILSDSPIPNTNNKPLQIRPSKTGDFSYVAIDNSSPALTVNYDNGVLVQVGQDLAPTGATGFLSNYNLDFSVNPPTTVGTLAFASTAVAANASDPNWILNANSATHWSLWHQVPSNTYSGMQICKADFDLNEDGSDWYYFQYVNWVSKFPTNCEFLAFVATIDSTDANSC</sequence>
<evidence type="ECO:0000256" key="1">
    <source>
        <dbReference type="SAM" id="SignalP"/>
    </source>
</evidence>
<feature type="signal peptide" evidence="1">
    <location>
        <begin position="1"/>
        <end position="21"/>
    </location>
</feature>
<dbReference type="EMBL" id="LGSR01000018">
    <property type="protein sequence ID" value="KOS20236.1"/>
    <property type="molecule type" value="Genomic_DNA"/>
</dbReference>
<gene>
    <name evidence="2" type="ORF">ESCO_006181</name>
</gene>
<name>A0A0M8MVI5_ESCWE</name>
<reference evidence="2 3" key="1">
    <citation type="submission" date="2015-07" db="EMBL/GenBank/DDBJ databases">
        <title>The genome of the fungus Escovopsis weberi, a specialized disease agent of ant agriculture.</title>
        <authorList>
            <person name="de Man T.J."/>
            <person name="Stajich J.E."/>
            <person name="Kubicek C.P."/>
            <person name="Chenthamara K."/>
            <person name="Atanasova L."/>
            <person name="Druzhinina I.S."/>
            <person name="Birnbaum S."/>
            <person name="Barribeau S.M."/>
            <person name="Teiling C."/>
            <person name="Suen G."/>
            <person name="Currie C."/>
            <person name="Gerardo N.M."/>
        </authorList>
    </citation>
    <scope>NUCLEOTIDE SEQUENCE [LARGE SCALE GENOMIC DNA]</scope>
</reference>